<gene>
    <name evidence="1" type="ORF">CEP54_014407</name>
</gene>
<evidence type="ECO:0000313" key="1">
    <source>
        <dbReference type="EMBL" id="RSL45123.1"/>
    </source>
</evidence>
<proteinExistence type="predicted"/>
<reference evidence="1 2" key="1">
    <citation type="submission" date="2017-06" db="EMBL/GenBank/DDBJ databases">
        <title>Comparative genomic analysis of Ambrosia Fusariam Clade fungi.</title>
        <authorList>
            <person name="Stajich J.E."/>
            <person name="Carrillo J."/>
            <person name="Kijimoto T."/>
            <person name="Eskalen A."/>
            <person name="O'Donnell K."/>
            <person name="Kasson M."/>
        </authorList>
    </citation>
    <scope>NUCLEOTIDE SEQUENCE [LARGE SCALE GENOMIC DNA]</scope>
    <source>
        <strain evidence="1 2">NRRL62584</strain>
    </source>
</reference>
<dbReference type="EMBL" id="NKCI01000272">
    <property type="protein sequence ID" value="RSL45123.1"/>
    <property type="molecule type" value="Genomic_DNA"/>
</dbReference>
<protein>
    <submittedName>
        <fullName evidence="1">Uncharacterized protein</fullName>
    </submittedName>
</protein>
<accession>A0A428NWB1</accession>
<name>A0A428NWB1_9HYPO</name>
<comment type="caution">
    <text evidence="1">The sequence shown here is derived from an EMBL/GenBank/DDBJ whole genome shotgun (WGS) entry which is preliminary data.</text>
</comment>
<organism evidence="1 2">
    <name type="scientific">Fusarium duplospermum</name>
    <dbReference type="NCBI Taxonomy" id="1325734"/>
    <lineage>
        <taxon>Eukaryota</taxon>
        <taxon>Fungi</taxon>
        <taxon>Dikarya</taxon>
        <taxon>Ascomycota</taxon>
        <taxon>Pezizomycotina</taxon>
        <taxon>Sordariomycetes</taxon>
        <taxon>Hypocreomycetidae</taxon>
        <taxon>Hypocreales</taxon>
        <taxon>Nectriaceae</taxon>
        <taxon>Fusarium</taxon>
        <taxon>Fusarium solani species complex</taxon>
    </lineage>
</organism>
<dbReference type="Proteomes" id="UP000288168">
    <property type="component" value="Unassembled WGS sequence"/>
</dbReference>
<dbReference type="OrthoDB" id="2823490at2759"/>
<sequence>MSLPQLPREIRQKIKDLAICSPATSPTSPSATQHARSRGIRDNGIWYIQPENPALGLLLVNKQFNDDVREVLNLIPADYYVDIMFVKDCGLWPAWHIPVLPRTKYIKSINATFRLFDPTDDIDPRFRGSMSFSGGDGGPEGAAWSFYHLLTGVLQKGPGDLGHHDEYFIEDITVNILEPTDGASHKSIACADRELERGNKPRRRFARAFFSGETIKPEERLAMYVASHLGNILSLDYHTMNYGMIVWENVMVGIVLNLSGSEYRRFGMEELIEGHKIRDWGMTPEFIADRKEKYERWRYWLDERRRRVKGGLELNGERPVSYIM</sequence>
<dbReference type="STRING" id="1325734.A0A428NWB1"/>
<keyword evidence="2" id="KW-1185">Reference proteome</keyword>
<evidence type="ECO:0000313" key="2">
    <source>
        <dbReference type="Proteomes" id="UP000288168"/>
    </source>
</evidence>
<dbReference type="AlphaFoldDB" id="A0A428NWB1"/>